<reference evidence="3" key="1">
    <citation type="submission" date="2023-03" db="EMBL/GenBank/DDBJ databases">
        <title>Massive genome expansion in bonnet fungi (Mycena s.s.) driven by repeated elements and novel gene families across ecological guilds.</title>
        <authorList>
            <consortium name="Lawrence Berkeley National Laboratory"/>
            <person name="Harder C.B."/>
            <person name="Miyauchi S."/>
            <person name="Viragh M."/>
            <person name="Kuo A."/>
            <person name="Thoen E."/>
            <person name="Andreopoulos B."/>
            <person name="Lu D."/>
            <person name="Skrede I."/>
            <person name="Drula E."/>
            <person name="Henrissat B."/>
            <person name="Morin E."/>
            <person name="Kohler A."/>
            <person name="Barry K."/>
            <person name="LaButti K."/>
            <person name="Morin E."/>
            <person name="Salamov A."/>
            <person name="Lipzen A."/>
            <person name="Mereny Z."/>
            <person name="Hegedus B."/>
            <person name="Baldrian P."/>
            <person name="Stursova M."/>
            <person name="Weitz H."/>
            <person name="Taylor A."/>
            <person name="Grigoriev I.V."/>
            <person name="Nagy L.G."/>
            <person name="Martin F."/>
            <person name="Kauserud H."/>
        </authorList>
    </citation>
    <scope>NUCLEOTIDE SEQUENCE</scope>
    <source>
        <strain evidence="3">9144</strain>
    </source>
</reference>
<dbReference type="Pfam" id="PF20151">
    <property type="entry name" value="DUF6533"/>
    <property type="match status" value="1"/>
</dbReference>
<dbReference type="AlphaFoldDB" id="A0AAD6Y8D3"/>
<feature type="transmembrane region" description="Helical" evidence="1">
    <location>
        <begin position="147"/>
        <end position="171"/>
    </location>
</feature>
<proteinExistence type="predicted"/>
<feature type="transmembrane region" description="Helical" evidence="1">
    <location>
        <begin position="56"/>
        <end position="77"/>
    </location>
</feature>
<keyword evidence="1" id="KW-1133">Transmembrane helix</keyword>
<feature type="transmembrane region" description="Helical" evidence="1">
    <location>
        <begin position="191"/>
        <end position="213"/>
    </location>
</feature>
<evidence type="ECO:0000256" key="1">
    <source>
        <dbReference type="SAM" id="Phobius"/>
    </source>
</evidence>
<protein>
    <recommendedName>
        <fullName evidence="2">DUF6533 domain-containing protein</fullName>
    </recommendedName>
</protein>
<comment type="caution">
    <text evidence="3">The sequence shown here is derived from an EMBL/GenBank/DDBJ whole genome shotgun (WGS) entry which is preliminary data.</text>
</comment>
<feature type="transmembrane region" description="Helical" evidence="1">
    <location>
        <begin position="272"/>
        <end position="295"/>
    </location>
</feature>
<evidence type="ECO:0000259" key="2">
    <source>
        <dbReference type="Pfam" id="PF20151"/>
    </source>
</evidence>
<feature type="transmembrane region" description="Helical" evidence="1">
    <location>
        <begin position="234"/>
        <end position="252"/>
    </location>
</feature>
<gene>
    <name evidence="3" type="ORF">GGX14DRAFT_571163</name>
</gene>
<evidence type="ECO:0000313" key="3">
    <source>
        <dbReference type="EMBL" id="KAJ7201900.1"/>
    </source>
</evidence>
<name>A0AAD6Y8D3_9AGAR</name>
<evidence type="ECO:0000313" key="4">
    <source>
        <dbReference type="Proteomes" id="UP001219525"/>
    </source>
</evidence>
<feature type="domain" description="DUF6533" evidence="2">
    <location>
        <begin position="18"/>
        <end position="63"/>
    </location>
</feature>
<feature type="transmembrane region" description="Helical" evidence="1">
    <location>
        <begin position="117"/>
        <end position="135"/>
    </location>
</feature>
<keyword evidence="4" id="KW-1185">Reference proteome</keyword>
<organism evidence="3 4">
    <name type="scientific">Mycena pura</name>
    <dbReference type="NCBI Taxonomy" id="153505"/>
    <lineage>
        <taxon>Eukaryota</taxon>
        <taxon>Fungi</taxon>
        <taxon>Dikarya</taxon>
        <taxon>Basidiomycota</taxon>
        <taxon>Agaricomycotina</taxon>
        <taxon>Agaricomycetes</taxon>
        <taxon>Agaricomycetidae</taxon>
        <taxon>Agaricales</taxon>
        <taxon>Marasmiineae</taxon>
        <taxon>Mycenaceae</taxon>
        <taxon>Mycena</taxon>
    </lineage>
</organism>
<keyword evidence="1" id="KW-0812">Transmembrane</keyword>
<dbReference type="Proteomes" id="UP001219525">
    <property type="component" value="Unassembled WGS sequence"/>
</dbReference>
<sequence>MDADEIVVALQNAAITRYMSAAGLAALLYNHLLTLDDEVEYIWSAQNTVAKMLFLVLRYMVPLFLVAQTVAVTQQYLPILYDSPLPVDTISLTDSLHRRKLSSSGFDCKVWTSLSSYGAWLSISITDFLVLLRICTLLPREHRMVPWSFVFFAFVQITNFACTTWAVHNMLRASFFEPRLGVCTFTSKPNVVGFWIVGIVFEVVVFAAMPYVCQQRARNNSDASADAYAGVQHVLLRDSCVYLLLLIVRMYISSVTAVLRLSSTVIAITEPVSLLGVITFFVWAATTLTTSQMIIHSRRAAVKRREPPNFAGS</sequence>
<dbReference type="InterPro" id="IPR045340">
    <property type="entry name" value="DUF6533"/>
</dbReference>
<accession>A0AAD6Y8D3</accession>
<keyword evidence="1" id="KW-0472">Membrane</keyword>
<dbReference type="EMBL" id="JARJCW010000057">
    <property type="protein sequence ID" value="KAJ7201900.1"/>
    <property type="molecule type" value="Genomic_DNA"/>
</dbReference>